<dbReference type="PRINTS" id="PR01217">
    <property type="entry name" value="PRICHEXTENSN"/>
</dbReference>
<evidence type="ECO:0000313" key="4">
    <source>
        <dbReference type="Proteomes" id="UP000001058"/>
    </source>
</evidence>
<evidence type="ECO:0000259" key="2">
    <source>
        <dbReference type="Pfam" id="PF05548"/>
    </source>
</evidence>
<dbReference type="EMBL" id="GL378421">
    <property type="protein sequence ID" value="EFJ40266.1"/>
    <property type="molecule type" value="Genomic_DNA"/>
</dbReference>
<dbReference type="STRING" id="3068.D8UJ41"/>
<feature type="region of interest" description="Disordered" evidence="1">
    <location>
        <begin position="376"/>
        <end position="465"/>
    </location>
</feature>
<name>D8UJ41_VOLCA</name>
<dbReference type="KEGG" id="vcn:VOLCADRAFT_69765"/>
<evidence type="ECO:0000313" key="3">
    <source>
        <dbReference type="EMBL" id="EFJ40266.1"/>
    </source>
</evidence>
<dbReference type="RefSeq" id="XP_002958663.1">
    <property type="nucleotide sequence ID" value="XM_002958617.1"/>
</dbReference>
<reference evidence="3 4" key="1">
    <citation type="journal article" date="2010" name="Science">
        <title>Genomic analysis of organismal complexity in the multicellular green alga Volvox carteri.</title>
        <authorList>
            <person name="Prochnik S.E."/>
            <person name="Umen J."/>
            <person name="Nedelcu A.M."/>
            <person name="Hallmann A."/>
            <person name="Miller S.M."/>
            <person name="Nishii I."/>
            <person name="Ferris P."/>
            <person name="Kuo A."/>
            <person name="Mitros T."/>
            <person name="Fritz-Laylin L.K."/>
            <person name="Hellsten U."/>
            <person name="Chapman J."/>
            <person name="Simakov O."/>
            <person name="Rensing S.A."/>
            <person name="Terry A."/>
            <person name="Pangilinan J."/>
            <person name="Kapitonov V."/>
            <person name="Jurka J."/>
            <person name="Salamov A."/>
            <person name="Shapiro H."/>
            <person name="Schmutz J."/>
            <person name="Grimwood J."/>
            <person name="Lindquist E."/>
            <person name="Lucas S."/>
            <person name="Grigoriev I.V."/>
            <person name="Schmitt R."/>
            <person name="Kirk D."/>
            <person name="Rokhsar D.S."/>
        </authorList>
    </citation>
    <scope>NUCLEOTIDE SEQUENCE [LARGE SCALE GENOMIC DNA]</scope>
    <source>
        <strain evidence="4">f. Nagariensis / Eve</strain>
    </source>
</reference>
<dbReference type="OrthoDB" id="535741at2759"/>
<dbReference type="InParanoid" id="D8UJ41"/>
<dbReference type="GeneID" id="9628140"/>
<dbReference type="AlphaFoldDB" id="D8UJ41"/>
<dbReference type="PANTHER" id="PTHR24216">
    <property type="entry name" value="PAXILLIN-RELATED"/>
    <property type="match status" value="1"/>
</dbReference>
<sequence>MYNATAGECAPDSSSILTVLSTAPAVDTTFSPVISQRLLVMIVDYPDCGLPANLTENDARTIYLGPNQDGKGGIAEKYTQCSYGRFGLNVTAFRAVRVPHMCSTSITSQCAYYAIQSLADTATKALIGAAAFSTFTHYTYLLPPGLAPACTWSGLALLPGRTTWLQTAQPRGVNRWATVMQEAIHNYGLWHSWQNGTEYGDYSTAMGRGNACPNSAEISRMGWATPAVGGDQLNSSALPPGTTKSFVLPATYLTGSNNYLRVIPDWLPTYTNFSLGRNLYIAVRVAKSGDASLISTYASKVNIHEVNAVLDNGYPALYSSADRIISFINAVGPLDQRVLDAYKLVVYGGPWIATDYLRVHLCRYVTSPSECPPLNALEAVPPPPSPPPSPGPSPPRPPGFVSSPPPSPPPPSPRPPPPVPLSPSPPPQRPPPPSPSPLRPPPPRPSSPPPPSPPPPRPSSKFPRQ</sequence>
<dbReference type="Pfam" id="PF05548">
    <property type="entry name" value="Peptidase_M11"/>
    <property type="match status" value="1"/>
</dbReference>
<evidence type="ECO:0000256" key="1">
    <source>
        <dbReference type="SAM" id="MobiDB-lite"/>
    </source>
</evidence>
<dbReference type="Proteomes" id="UP000001058">
    <property type="component" value="Unassembled WGS sequence"/>
</dbReference>
<dbReference type="InterPro" id="IPR008752">
    <property type="entry name" value="Peptidase_M11"/>
</dbReference>
<organism evidence="4">
    <name type="scientific">Volvox carteri f. nagariensis</name>
    <dbReference type="NCBI Taxonomy" id="3068"/>
    <lineage>
        <taxon>Eukaryota</taxon>
        <taxon>Viridiplantae</taxon>
        <taxon>Chlorophyta</taxon>
        <taxon>core chlorophytes</taxon>
        <taxon>Chlorophyceae</taxon>
        <taxon>CS clade</taxon>
        <taxon>Chlamydomonadales</taxon>
        <taxon>Volvocaceae</taxon>
        <taxon>Volvox</taxon>
    </lineage>
</organism>
<dbReference type="eggNOG" id="KOG1187">
    <property type="taxonomic scope" value="Eukaryota"/>
</dbReference>
<feature type="compositionally biased region" description="Pro residues" evidence="1">
    <location>
        <begin position="380"/>
        <end position="458"/>
    </location>
</feature>
<feature type="domain" description="Peptidase M11 gametolysin" evidence="2">
    <location>
        <begin position="37"/>
        <end position="340"/>
    </location>
</feature>
<gene>
    <name evidence="3" type="ORF">VOLCADRAFT_69765</name>
</gene>
<protein>
    <recommendedName>
        <fullName evidence="2">Peptidase M11 gametolysin domain-containing protein</fullName>
    </recommendedName>
</protein>
<proteinExistence type="predicted"/>
<keyword evidence="4" id="KW-1185">Reference proteome</keyword>
<accession>D8UJ41</accession>
<dbReference type="MEROPS" id="M11.002"/>